<feature type="domain" description="HTH lysR-type" evidence="5">
    <location>
        <begin position="1"/>
        <end position="60"/>
    </location>
</feature>
<organism evidence="6 7">
    <name type="scientific">Weissella confusa</name>
    <name type="common">Lactobacillus confusus</name>
    <dbReference type="NCBI Taxonomy" id="1583"/>
    <lineage>
        <taxon>Bacteria</taxon>
        <taxon>Bacillati</taxon>
        <taxon>Bacillota</taxon>
        <taxon>Bacilli</taxon>
        <taxon>Lactobacillales</taxon>
        <taxon>Lactobacillaceae</taxon>
        <taxon>Weissella</taxon>
    </lineage>
</organism>
<dbReference type="GO" id="GO:0005829">
    <property type="term" value="C:cytosol"/>
    <property type="evidence" value="ECO:0007669"/>
    <property type="project" value="TreeGrafter"/>
</dbReference>
<dbReference type="InterPro" id="IPR036388">
    <property type="entry name" value="WH-like_DNA-bd_sf"/>
</dbReference>
<proteinExistence type="inferred from homology"/>
<accession>A0A4Z0RT11</accession>
<dbReference type="EMBL" id="PVSN01000084">
    <property type="protein sequence ID" value="TGE70180.1"/>
    <property type="molecule type" value="Genomic_DNA"/>
</dbReference>
<reference evidence="6 7" key="1">
    <citation type="submission" date="2018-03" db="EMBL/GenBank/DDBJ databases">
        <title>Genome sequencing of Weissella confusa isolates.</title>
        <authorList>
            <person name="Kajala I."/>
            <person name="Baruah R."/>
            <person name="Bergsveinson J."/>
            <person name="Juvonen R."/>
            <person name="Ziola B."/>
        </authorList>
    </citation>
    <scope>NUCLEOTIDE SEQUENCE [LARGE SCALE GENOMIC DNA]</scope>
    <source>
        <strain evidence="6 7">VTT E-062653</strain>
    </source>
</reference>
<comment type="caution">
    <text evidence="6">The sequence shown here is derived from an EMBL/GenBank/DDBJ whole genome shotgun (WGS) entry which is preliminary data.</text>
</comment>
<name>A0A4Z0RT11_WEICO</name>
<keyword evidence="3" id="KW-0238">DNA-binding</keyword>
<comment type="similarity">
    <text evidence="1">Belongs to the LysR transcriptional regulatory family.</text>
</comment>
<keyword evidence="4" id="KW-0804">Transcription</keyword>
<dbReference type="Pfam" id="PF03466">
    <property type="entry name" value="LysR_substrate"/>
    <property type="match status" value="1"/>
</dbReference>
<dbReference type="FunFam" id="1.10.10.10:FF:000001">
    <property type="entry name" value="LysR family transcriptional regulator"/>
    <property type="match status" value="1"/>
</dbReference>
<dbReference type="InterPro" id="IPR000847">
    <property type="entry name" value="LysR_HTH_N"/>
</dbReference>
<dbReference type="PANTHER" id="PTHR30419">
    <property type="entry name" value="HTH-TYPE TRANSCRIPTIONAL REGULATOR YBHD"/>
    <property type="match status" value="1"/>
</dbReference>
<dbReference type="PROSITE" id="PS50931">
    <property type="entry name" value="HTH_LYSR"/>
    <property type="match status" value="1"/>
</dbReference>
<dbReference type="AlphaFoldDB" id="A0A4Z0RT11"/>
<dbReference type="SUPFAM" id="SSF53850">
    <property type="entry name" value="Periplasmic binding protein-like II"/>
    <property type="match status" value="1"/>
</dbReference>
<dbReference type="SUPFAM" id="SSF46785">
    <property type="entry name" value="Winged helix' DNA-binding domain"/>
    <property type="match status" value="1"/>
</dbReference>
<dbReference type="Gene3D" id="1.10.10.10">
    <property type="entry name" value="Winged helix-like DNA-binding domain superfamily/Winged helix DNA-binding domain"/>
    <property type="match status" value="1"/>
</dbReference>
<dbReference type="Proteomes" id="UP000297646">
    <property type="component" value="Unassembled WGS sequence"/>
</dbReference>
<evidence type="ECO:0000256" key="3">
    <source>
        <dbReference type="ARBA" id="ARBA00023125"/>
    </source>
</evidence>
<evidence type="ECO:0000313" key="7">
    <source>
        <dbReference type="Proteomes" id="UP000297646"/>
    </source>
</evidence>
<evidence type="ECO:0000259" key="5">
    <source>
        <dbReference type="PROSITE" id="PS50931"/>
    </source>
</evidence>
<dbReference type="GO" id="GO:0003700">
    <property type="term" value="F:DNA-binding transcription factor activity"/>
    <property type="evidence" value="ECO:0007669"/>
    <property type="project" value="InterPro"/>
</dbReference>
<keyword evidence="2" id="KW-0805">Transcription regulation</keyword>
<dbReference type="GO" id="GO:0003677">
    <property type="term" value="F:DNA binding"/>
    <property type="evidence" value="ECO:0007669"/>
    <property type="project" value="UniProtKB-KW"/>
</dbReference>
<dbReference type="InterPro" id="IPR036390">
    <property type="entry name" value="WH_DNA-bd_sf"/>
</dbReference>
<sequence>MLLNDLEYFVAISEEGSITKAAQVKFVSQPSITNALRRLEDELKTTLVIRTRGNADLCLTDTGETLLRHSRIIMREMEIIQSEISQQKKIALGVPPMIGATIFPRIMSQLAPKEIDSFHMVETGSTSMLELIDQDKIDLGFIGSLTPEKRKQYNSYFITKSSYVVILPLGHPLANRPSLSVSDLKGERFITVTKHFTAYRVLMEQLVENDMTEEIRNLYITNEVMTEQGLVAEGNGVGIMARLAVEDRRDLAIVPLTNPIDFYIYLIQKRNHKLSDFEEVTKDKIIEAIKNLTI</sequence>
<protein>
    <submittedName>
        <fullName evidence="6">LysR family transcriptional regulator</fullName>
    </submittedName>
</protein>
<dbReference type="OrthoDB" id="9803735at2"/>
<evidence type="ECO:0000256" key="4">
    <source>
        <dbReference type="ARBA" id="ARBA00023163"/>
    </source>
</evidence>
<dbReference type="RefSeq" id="WP_135520998.1">
    <property type="nucleotide sequence ID" value="NZ_PVSN01000084.1"/>
</dbReference>
<dbReference type="Gene3D" id="3.40.190.290">
    <property type="match status" value="1"/>
</dbReference>
<evidence type="ECO:0000256" key="1">
    <source>
        <dbReference type="ARBA" id="ARBA00009437"/>
    </source>
</evidence>
<evidence type="ECO:0000256" key="2">
    <source>
        <dbReference type="ARBA" id="ARBA00023015"/>
    </source>
</evidence>
<dbReference type="InterPro" id="IPR050950">
    <property type="entry name" value="HTH-type_LysR_regulators"/>
</dbReference>
<evidence type="ECO:0000313" key="6">
    <source>
        <dbReference type="EMBL" id="TGE70180.1"/>
    </source>
</evidence>
<dbReference type="Pfam" id="PF00126">
    <property type="entry name" value="HTH_1"/>
    <property type="match status" value="1"/>
</dbReference>
<dbReference type="InterPro" id="IPR005119">
    <property type="entry name" value="LysR_subst-bd"/>
</dbReference>
<gene>
    <name evidence="6" type="ORF">C6P11_10815</name>
</gene>
<dbReference type="PANTHER" id="PTHR30419:SF28">
    <property type="entry name" value="HTH-TYPE TRANSCRIPTIONAL REGULATOR BSDA"/>
    <property type="match status" value="1"/>
</dbReference>